<sequence>MDLQLDGKTALITGSTAGIGLEIARKLAAEGADTIICGRTQAKLDTALADLALAGGKIRAVLADPATAEGAATLAAVVPAVDILVNNLGIYESKPFADISDEDWLRLFEINVLSGVRLARQYFPAMLRQNSGRIIFISSESALMTPAEMIHYGMTKTAQLAVSRGLAQLTKGTRVTVNSVLPGPTRSEGILDFLKSVAADPSAPPAGLEAQFFRDHRATSLIQRMIEPEEIASLVAFVASPLSAATNGAILRADGGITPTAV</sequence>
<dbReference type="InterPro" id="IPR050259">
    <property type="entry name" value="SDR"/>
</dbReference>
<protein>
    <submittedName>
        <fullName evidence="4">Oxidoreductase</fullName>
    </submittedName>
</protein>
<dbReference type="Gene3D" id="3.40.50.720">
    <property type="entry name" value="NAD(P)-binding Rossmann-like Domain"/>
    <property type="match status" value="1"/>
</dbReference>
<dbReference type="FunFam" id="3.40.50.720:FF:000084">
    <property type="entry name" value="Short-chain dehydrogenase reductase"/>
    <property type="match status" value="1"/>
</dbReference>
<dbReference type="InterPro" id="IPR057326">
    <property type="entry name" value="KR_dom"/>
</dbReference>
<evidence type="ECO:0000313" key="5">
    <source>
        <dbReference type="Proteomes" id="UP000236286"/>
    </source>
</evidence>
<dbReference type="Proteomes" id="UP000236286">
    <property type="component" value="Unassembled WGS sequence"/>
</dbReference>
<dbReference type="PRINTS" id="PR00081">
    <property type="entry name" value="GDHRDH"/>
</dbReference>
<gene>
    <name evidence="4" type="ORF">CR492_01785</name>
</gene>
<dbReference type="RefSeq" id="WP_102841977.1">
    <property type="nucleotide sequence ID" value="NZ_PDZR01000001.1"/>
</dbReference>
<comment type="similarity">
    <text evidence="1 2">Belongs to the short-chain dehydrogenases/reductases (SDR) family.</text>
</comment>
<proteinExistence type="inferred from homology"/>
<dbReference type="InterPro" id="IPR036291">
    <property type="entry name" value="NAD(P)-bd_dom_sf"/>
</dbReference>
<accession>A0A2J7TLN0</accession>
<reference evidence="4 5" key="1">
    <citation type="submission" date="2017-10" db="EMBL/GenBank/DDBJ databases">
        <title>Genome announcement of Methylocella silvestris TVC from permafrost.</title>
        <authorList>
            <person name="Wang J."/>
            <person name="Geng K."/>
            <person name="Ul-Haque F."/>
            <person name="Crombie A.T."/>
            <person name="Street L.E."/>
            <person name="Wookey P.A."/>
            <person name="Murrell J.C."/>
            <person name="Pratscher J."/>
        </authorList>
    </citation>
    <scope>NUCLEOTIDE SEQUENCE [LARGE SCALE GENOMIC DNA]</scope>
    <source>
        <strain evidence="4 5">TVC</strain>
    </source>
</reference>
<dbReference type="Pfam" id="PF00106">
    <property type="entry name" value="adh_short"/>
    <property type="match status" value="1"/>
</dbReference>
<evidence type="ECO:0000259" key="3">
    <source>
        <dbReference type="SMART" id="SM00822"/>
    </source>
</evidence>
<evidence type="ECO:0000256" key="1">
    <source>
        <dbReference type="ARBA" id="ARBA00006484"/>
    </source>
</evidence>
<dbReference type="OrthoDB" id="9793325at2"/>
<dbReference type="EMBL" id="PDZR01000001">
    <property type="protein sequence ID" value="PNG27669.1"/>
    <property type="molecule type" value="Genomic_DNA"/>
</dbReference>
<feature type="domain" description="Ketoreductase" evidence="3">
    <location>
        <begin position="8"/>
        <end position="193"/>
    </location>
</feature>
<evidence type="ECO:0000256" key="2">
    <source>
        <dbReference type="RuleBase" id="RU000363"/>
    </source>
</evidence>
<dbReference type="PRINTS" id="PR00080">
    <property type="entry name" value="SDRFAMILY"/>
</dbReference>
<dbReference type="InterPro" id="IPR002347">
    <property type="entry name" value="SDR_fam"/>
</dbReference>
<dbReference type="PANTHER" id="PTHR42879">
    <property type="entry name" value="3-OXOACYL-(ACYL-CARRIER-PROTEIN) REDUCTASE"/>
    <property type="match status" value="1"/>
</dbReference>
<dbReference type="CDD" id="cd05233">
    <property type="entry name" value="SDR_c"/>
    <property type="match status" value="1"/>
</dbReference>
<dbReference type="SMART" id="SM00822">
    <property type="entry name" value="PKS_KR"/>
    <property type="match status" value="1"/>
</dbReference>
<comment type="caution">
    <text evidence="4">The sequence shown here is derived from an EMBL/GenBank/DDBJ whole genome shotgun (WGS) entry which is preliminary data.</text>
</comment>
<dbReference type="AlphaFoldDB" id="A0A2J7TLN0"/>
<organism evidence="4 5">
    <name type="scientific">Methylocella silvestris</name>
    <dbReference type="NCBI Taxonomy" id="199596"/>
    <lineage>
        <taxon>Bacteria</taxon>
        <taxon>Pseudomonadati</taxon>
        <taxon>Pseudomonadota</taxon>
        <taxon>Alphaproteobacteria</taxon>
        <taxon>Hyphomicrobiales</taxon>
        <taxon>Beijerinckiaceae</taxon>
        <taxon>Methylocella</taxon>
    </lineage>
</organism>
<evidence type="ECO:0000313" key="4">
    <source>
        <dbReference type="EMBL" id="PNG27669.1"/>
    </source>
</evidence>
<name>A0A2J7TLN0_METSI</name>
<dbReference type="SUPFAM" id="SSF51735">
    <property type="entry name" value="NAD(P)-binding Rossmann-fold domains"/>
    <property type="match status" value="1"/>
</dbReference>